<proteinExistence type="predicted"/>
<protein>
    <submittedName>
        <fullName evidence="1">Uncharacterized protein</fullName>
    </submittedName>
</protein>
<dbReference type="EMBL" id="JASBWR010000002">
    <property type="protein sequence ID" value="KAJ9113401.1"/>
    <property type="molecule type" value="Genomic_DNA"/>
</dbReference>
<name>A0ACC2WQP2_9TREE</name>
<comment type="caution">
    <text evidence="1">The sequence shown here is derived from an EMBL/GenBank/DDBJ whole genome shotgun (WGS) entry which is preliminary data.</text>
</comment>
<evidence type="ECO:0000313" key="2">
    <source>
        <dbReference type="Proteomes" id="UP001241377"/>
    </source>
</evidence>
<organism evidence="1 2">
    <name type="scientific">Naganishia cerealis</name>
    <dbReference type="NCBI Taxonomy" id="610337"/>
    <lineage>
        <taxon>Eukaryota</taxon>
        <taxon>Fungi</taxon>
        <taxon>Dikarya</taxon>
        <taxon>Basidiomycota</taxon>
        <taxon>Agaricomycotina</taxon>
        <taxon>Tremellomycetes</taxon>
        <taxon>Filobasidiales</taxon>
        <taxon>Filobasidiaceae</taxon>
        <taxon>Naganishia</taxon>
    </lineage>
</organism>
<gene>
    <name evidence="1" type="ORF">QFC19_000321</name>
</gene>
<evidence type="ECO:0000313" key="1">
    <source>
        <dbReference type="EMBL" id="KAJ9113401.1"/>
    </source>
</evidence>
<accession>A0ACC2WQP2</accession>
<reference evidence="1" key="1">
    <citation type="submission" date="2023-04" db="EMBL/GenBank/DDBJ databases">
        <title>Draft Genome sequencing of Naganishia species isolated from polar environments using Oxford Nanopore Technology.</title>
        <authorList>
            <person name="Leo P."/>
            <person name="Venkateswaran K."/>
        </authorList>
    </citation>
    <scope>NUCLEOTIDE SEQUENCE</scope>
    <source>
        <strain evidence="1">MNA-CCFEE 5261</strain>
    </source>
</reference>
<keyword evidence="2" id="KW-1185">Reference proteome</keyword>
<dbReference type="Proteomes" id="UP001241377">
    <property type="component" value="Unassembled WGS sequence"/>
</dbReference>
<sequence>MSVQRRSSGLFAKPCGKPPGRKKSMGNRSQSSTLPFDVKLLVNDNDDASLEVFKMYHHKHYLPHNQRIANIAWRIQNKKLLERLQTAPPTVPTQADIFSDPFSSSLTAQEPSLQFFNDPNFDEFDYVAHIRRISQEVYGQPGLEKVVPVEDPGLCSPVSNPNSLASQTSSLFSSSVPKSAHSNTQADLAPRNDDGNILASYIDSLESSIKKSENSPKKSFQCNNCQTRTTPLWRRANNGDLLCNACGLFYKLHGVLRPVQNKFTPKDQNQPVIRDDSILHNNMSLFNNLKHEHISPDIVSHHHHYDTEPQPPPQQSYENGEIDNMLNMNMFESENVHKANNEWNWLDFDPVQ</sequence>